<evidence type="ECO:0000256" key="1">
    <source>
        <dbReference type="SAM" id="MobiDB-lite"/>
    </source>
</evidence>
<reference evidence="2 3" key="1">
    <citation type="journal article" date="2019" name="Sci. Rep.">
        <title>Orb-weaving spider Araneus ventricosus genome elucidates the spidroin gene catalogue.</title>
        <authorList>
            <person name="Kono N."/>
            <person name="Nakamura H."/>
            <person name="Ohtoshi R."/>
            <person name="Moran D.A.P."/>
            <person name="Shinohara A."/>
            <person name="Yoshida Y."/>
            <person name="Fujiwara M."/>
            <person name="Mori M."/>
            <person name="Tomita M."/>
            <person name="Arakawa K."/>
        </authorList>
    </citation>
    <scope>NUCLEOTIDE SEQUENCE [LARGE SCALE GENOMIC DNA]</scope>
</reference>
<accession>A0A4Y2A2E7</accession>
<evidence type="ECO:0000313" key="2">
    <source>
        <dbReference type="EMBL" id="GBL74001.1"/>
    </source>
</evidence>
<keyword evidence="3" id="KW-1185">Reference proteome</keyword>
<dbReference type="EMBL" id="BGPR01000004">
    <property type="protein sequence ID" value="GBL74001.1"/>
    <property type="molecule type" value="Genomic_DNA"/>
</dbReference>
<organism evidence="2 3">
    <name type="scientific">Araneus ventricosus</name>
    <name type="common">Orbweaver spider</name>
    <name type="synonym">Epeira ventricosa</name>
    <dbReference type="NCBI Taxonomy" id="182803"/>
    <lineage>
        <taxon>Eukaryota</taxon>
        <taxon>Metazoa</taxon>
        <taxon>Ecdysozoa</taxon>
        <taxon>Arthropoda</taxon>
        <taxon>Chelicerata</taxon>
        <taxon>Arachnida</taxon>
        <taxon>Araneae</taxon>
        <taxon>Araneomorphae</taxon>
        <taxon>Entelegynae</taxon>
        <taxon>Araneoidea</taxon>
        <taxon>Araneidae</taxon>
        <taxon>Araneus</taxon>
    </lineage>
</organism>
<proteinExistence type="predicted"/>
<gene>
    <name evidence="2" type="ORF">AVEN_230920_1</name>
</gene>
<comment type="caution">
    <text evidence="2">The sequence shown here is derived from an EMBL/GenBank/DDBJ whole genome shotgun (WGS) entry which is preliminary data.</text>
</comment>
<dbReference type="AlphaFoldDB" id="A0A4Y2A2E7"/>
<dbReference type="Proteomes" id="UP000499080">
    <property type="component" value="Unassembled WGS sequence"/>
</dbReference>
<evidence type="ECO:0000313" key="3">
    <source>
        <dbReference type="Proteomes" id="UP000499080"/>
    </source>
</evidence>
<protein>
    <submittedName>
        <fullName evidence="2">Uncharacterized protein</fullName>
    </submittedName>
</protein>
<feature type="region of interest" description="Disordered" evidence="1">
    <location>
        <begin position="115"/>
        <end position="139"/>
    </location>
</feature>
<sequence>MKWLGRDTQESEPLLITYHQSRIRSRNHSPLLVSKLGLRLIPRPFTRFLWLLQGNSSCQSVDDTQIARFCLVKHTDTTGNVCCQVPILDIADVSRAHSAIAYVCAVGMDQQRNPSCRTEQAIGSRRDTDEASTGEKSARGDKSLMAAESMLLVWFDVIIN</sequence>
<name>A0A4Y2A2E7_ARAVE</name>